<dbReference type="Proteomes" id="UP001597493">
    <property type="component" value="Unassembled WGS sequence"/>
</dbReference>
<evidence type="ECO:0000313" key="7">
    <source>
        <dbReference type="EMBL" id="MFD2662353.1"/>
    </source>
</evidence>
<feature type="transmembrane region" description="Helical" evidence="6">
    <location>
        <begin position="35"/>
        <end position="57"/>
    </location>
</feature>
<keyword evidence="2" id="KW-0964">Secreted</keyword>
<dbReference type="EMBL" id="JBHUMY010000027">
    <property type="protein sequence ID" value="MFD2662353.1"/>
    <property type="molecule type" value="Genomic_DNA"/>
</dbReference>
<keyword evidence="8" id="KW-1185">Reference proteome</keyword>
<dbReference type="NCBIfam" id="TIGR03651">
    <property type="entry name" value="circ_ocin_uber"/>
    <property type="match status" value="1"/>
</dbReference>
<proteinExistence type="predicted"/>
<gene>
    <name evidence="7" type="ORF">ACFSW5_19025</name>
</gene>
<protein>
    <submittedName>
        <fullName evidence="7">Circular bacteriocin, circularin A/uberolysin family</fullName>
    </submittedName>
</protein>
<dbReference type="InterPro" id="IPR009086">
    <property type="entry name" value="Bacteriocin_AS48"/>
</dbReference>
<keyword evidence="5" id="KW-0078">Bacteriocin</keyword>
<evidence type="ECO:0000313" key="8">
    <source>
        <dbReference type="Proteomes" id="UP001597493"/>
    </source>
</evidence>
<organism evidence="7 8">
    <name type="scientific">Paenibacillus thailandensis</name>
    <dbReference type="NCBI Taxonomy" id="393250"/>
    <lineage>
        <taxon>Bacteria</taxon>
        <taxon>Bacillati</taxon>
        <taxon>Bacillota</taxon>
        <taxon>Bacilli</taxon>
        <taxon>Bacillales</taxon>
        <taxon>Paenibacillaceae</taxon>
        <taxon>Paenibacillus</taxon>
    </lineage>
</organism>
<keyword evidence="6" id="KW-1133">Transmembrane helix</keyword>
<name>A0ABW5R0N9_9BACL</name>
<comment type="caution">
    <text evidence="7">The sequence shown here is derived from an EMBL/GenBank/DDBJ whole genome shotgun (WGS) entry which is preliminary data.</text>
</comment>
<dbReference type="RefSeq" id="WP_379276513.1">
    <property type="nucleotide sequence ID" value="NZ_JBHUGT010000021.1"/>
</dbReference>
<keyword evidence="6" id="KW-0812">Transmembrane</keyword>
<evidence type="ECO:0000256" key="4">
    <source>
        <dbReference type="ARBA" id="ARBA00023022"/>
    </source>
</evidence>
<accession>A0ABW5R0N9</accession>
<sequence length="72" mass="7608">MESMLLEIAMVLGVGSGTAYRVFQLIMAGASTWAIISMVLAGGGLMAIGIAALRYAVKRWATKKLEDVAVAY</sequence>
<comment type="subcellular location">
    <subcellularLocation>
        <location evidence="1">Secreted</location>
    </subcellularLocation>
</comment>
<evidence type="ECO:0000256" key="2">
    <source>
        <dbReference type="ARBA" id="ARBA00022525"/>
    </source>
</evidence>
<evidence type="ECO:0000256" key="6">
    <source>
        <dbReference type="SAM" id="Phobius"/>
    </source>
</evidence>
<evidence type="ECO:0000256" key="1">
    <source>
        <dbReference type="ARBA" id="ARBA00004613"/>
    </source>
</evidence>
<keyword evidence="6" id="KW-0472">Membrane</keyword>
<dbReference type="Gene3D" id="1.20.225.10">
    <property type="entry name" value="Bacteriocin AS-48"/>
    <property type="match status" value="1"/>
</dbReference>
<keyword evidence="4" id="KW-0044">Antibiotic</keyword>
<dbReference type="Pfam" id="PF09221">
    <property type="entry name" value="Bacteriocin_IId"/>
    <property type="match status" value="1"/>
</dbReference>
<reference evidence="8" key="1">
    <citation type="journal article" date="2019" name="Int. J. Syst. Evol. Microbiol.">
        <title>The Global Catalogue of Microorganisms (GCM) 10K type strain sequencing project: providing services to taxonomists for standard genome sequencing and annotation.</title>
        <authorList>
            <consortium name="The Broad Institute Genomics Platform"/>
            <consortium name="The Broad Institute Genome Sequencing Center for Infectious Disease"/>
            <person name="Wu L."/>
            <person name="Ma J."/>
        </authorList>
    </citation>
    <scope>NUCLEOTIDE SEQUENCE [LARGE SCALE GENOMIC DNA]</scope>
    <source>
        <strain evidence="8">TISTR 1827</strain>
    </source>
</reference>
<evidence type="ECO:0000256" key="5">
    <source>
        <dbReference type="ARBA" id="ARBA00023048"/>
    </source>
</evidence>
<dbReference type="InterPro" id="IPR020038">
    <property type="entry name" value="Circ_bacteriocin"/>
</dbReference>
<evidence type="ECO:0000256" key="3">
    <source>
        <dbReference type="ARBA" id="ARBA00022529"/>
    </source>
</evidence>
<keyword evidence="3" id="KW-0929">Antimicrobial</keyword>